<dbReference type="AlphaFoldDB" id="A0AAV4HFU0"/>
<gene>
    <name evidence="1" type="ORF">ElyMa_000964300</name>
</gene>
<proteinExistence type="predicted"/>
<organism evidence="1 2">
    <name type="scientific">Elysia marginata</name>
    <dbReference type="NCBI Taxonomy" id="1093978"/>
    <lineage>
        <taxon>Eukaryota</taxon>
        <taxon>Metazoa</taxon>
        <taxon>Spiralia</taxon>
        <taxon>Lophotrochozoa</taxon>
        <taxon>Mollusca</taxon>
        <taxon>Gastropoda</taxon>
        <taxon>Heterobranchia</taxon>
        <taxon>Euthyneura</taxon>
        <taxon>Panpulmonata</taxon>
        <taxon>Sacoglossa</taxon>
        <taxon>Placobranchoidea</taxon>
        <taxon>Plakobranchidae</taxon>
        <taxon>Elysia</taxon>
    </lineage>
</organism>
<protein>
    <submittedName>
        <fullName evidence="1">Protein tweety homolog</fullName>
    </submittedName>
</protein>
<dbReference type="EMBL" id="BMAT01001966">
    <property type="protein sequence ID" value="GFR96272.1"/>
    <property type="molecule type" value="Genomic_DNA"/>
</dbReference>
<sequence length="109" mass="12432">MASNISYKNHQTNVELYGDLPQVTSKIQQRRLRLSGHCMKHLEEIANKLMLWGPLDGTRNKRPQKTIFVDNLLRDTGIENSLKLGSLYEDRVERKKVVVSAGRSNGRLG</sequence>
<keyword evidence="2" id="KW-1185">Reference proteome</keyword>
<evidence type="ECO:0000313" key="2">
    <source>
        <dbReference type="Proteomes" id="UP000762676"/>
    </source>
</evidence>
<reference evidence="1 2" key="1">
    <citation type="journal article" date="2021" name="Elife">
        <title>Chloroplast acquisition without the gene transfer in kleptoplastic sea slugs, Plakobranchus ocellatus.</title>
        <authorList>
            <person name="Maeda T."/>
            <person name="Takahashi S."/>
            <person name="Yoshida T."/>
            <person name="Shimamura S."/>
            <person name="Takaki Y."/>
            <person name="Nagai Y."/>
            <person name="Toyoda A."/>
            <person name="Suzuki Y."/>
            <person name="Arimoto A."/>
            <person name="Ishii H."/>
            <person name="Satoh N."/>
            <person name="Nishiyama T."/>
            <person name="Hasebe M."/>
            <person name="Maruyama T."/>
            <person name="Minagawa J."/>
            <person name="Obokata J."/>
            <person name="Shigenobu S."/>
        </authorList>
    </citation>
    <scope>NUCLEOTIDE SEQUENCE [LARGE SCALE GENOMIC DNA]</scope>
</reference>
<dbReference type="Proteomes" id="UP000762676">
    <property type="component" value="Unassembled WGS sequence"/>
</dbReference>
<name>A0AAV4HFU0_9GAST</name>
<comment type="caution">
    <text evidence="1">The sequence shown here is derived from an EMBL/GenBank/DDBJ whole genome shotgun (WGS) entry which is preliminary data.</text>
</comment>
<evidence type="ECO:0000313" key="1">
    <source>
        <dbReference type="EMBL" id="GFR96272.1"/>
    </source>
</evidence>
<accession>A0AAV4HFU0</accession>